<evidence type="ECO:0000256" key="4">
    <source>
        <dbReference type="ARBA" id="ARBA00023274"/>
    </source>
</evidence>
<evidence type="ECO:0000256" key="6">
    <source>
        <dbReference type="HAMAP-Rule" id="MF_00362"/>
    </source>
</evidence>
<dbReference type="CDD" id="cd05797">
    <property type="entry name" value="Ribosomal_L10"/>
    <property type="match status" value="1"/>
</dbReference>
<keyword evidence="4 6" id="KW-0687">Ribonucleoprotein</keyword>
<dbReference type="GO" id="GO:0006412">
    <property type="term" value="P:translation"/>
    <property type="evidence" value="ECO:0007669"/>
    <property type="project" value="UniProtKB-UniRule"/>
</dbReference>
<evidence type="ECO:0000256" key="3">
    <source>
        <dbReference type="ARBA" id="ARBA00022980"/>
    </source>
</evidence>
<name>A0A143PTC9_LUTPR</name>
<organism evidence="7 8">
    <name type="scientific">Luteitalea pratensis</name>
    <dbReference type="NCBI Taxonomy" id="1855912"/>
    <lineage>
        <taxon>Bacteria</taxon>
        <taxon>Pseudomonadati</taxon>
        <taxon>Acidobacteriota</taxon>
        <taxon>Vicinamibacteria</taxon>
        <taxon>Vicinamibacterales</taxon>
        <taxon>Vicinamibacteraceae</taxon>
        <taxon>Luteitalea</taxon>
    </lineage>
</organism>
<dbReference type="KEGG" id="abac:LuPra_04892"/>
<dbReference type="GO" id="GO:0070180">
    <property type="term" value="F:large ribosomal subunit rRNA binding"/>
    <property type="evidence" value="ECO:0007669"/>
    <property type="project" value="UniProtKB-UniRule"/>
</dbReference>
<dbReference type="GO" id="GO:0005840">
    <property type="term" value="C:ribosome"/>
    <property type="evidence" value="ECO:0007669"/>
    <property type="project" value="UniProtKB-KW"/>
</dbReference>
<dbReference type="Gene3D" id="3.30.70.1730">
    <property type="match status" value="1"/>
</dbReference>
<dbReference type="Proteomes" id="UP000076079">
    <property type="component" value="Chromosome"/>
</dbReference>
<dbReference type="InterPro" id="IPR022973">
    <property type="entry name" value="Ribosomal_uL10_bac"/>
</dbReference>
<dbReference type="AlphaFoldDB" id="A0A143PTC9"/>
<evidence type="ECO:0000313" key="8">
    <source>
        <dbReference type="Proteomes" id="UP000076079"/>
    </source>
</evidence>
<dbReference type="Pfam" id="PF00466">
    <property type="entry name" value="Ribosomal_L10"/>
    <property type="match status" value="1"/>
</dbReference>
<comment type="function">
    <text evidence="1 6">Forms part of the ribosomal stalk, playing a central role in the interaction of the ribosome with GTP-bound translation factors.</text>
</comment>
<keyword evidence="6" id="KW-0699">rRNA-binding</keyword>
<dbReference type="PATRIC" id="fig|1813736.3.peg.5151"/>
<protein>
    <recommendedName>
        <fullName evidence="5 6">Large ribosomal subunit protein uL10</fullName>
    </recommendedName>
</protein>
<dbReference type="STRING" id="1855912.LuPra_04892"/>
<keyword evidence="3 6" id="KW-0689">Ribosomal protein</keyword>
<proteinExistence type="inferred from homology"/>
<reference evidence="7 8" key="1">
    <citation type="journal article" date="2016" name="Genome Announc.">
        <title>First Complete Genome Sequence of a Subdivision 6 Acidobacterium Strain.</title>
        <authorList>
            <person name="Huang S."/>
            <person name="Vieira S."/>
            <person name="Bunk B."/>
            <person name="Riedel T."/>
            <person name="Sproer C."/>
            <person name="Overmann J."/>
        </authorList>
    </citation>
    <scope>NUCLEOTIDE SEQUENCE [LARGE SCALE GENOMIC DNA]</scope>
    <source>
        <strain evidence="8">DSM 100886 HEG_-6_39</strain>
    </source>
</reference>
<dbReference type="InterPro" id="IPR047865">
    <property type="entry name" value="Ribosomal_uL10_bac_type"/>
</dbReference>
<comment type="subunit">
    <text evidence="6">Part of the ribosomal stalk of the 50S ribosomal subunit. The N-terminus interacts with L11 and the large rRNA to form the base of the stalk. The C-terminus forms an elongated spine to which L12 dimers bind in a sequential fashion forming a multimeric L10(L12)X complex.</text>
</comment>
<dbReference type="RefSeq" id="WP_110173174.1">
    <property type="nucleotide sequence ID" value="NZ_CP015136.1"/>
</dbReference>
<dbReference type="GO" id="GO:1990904">
    <property type="term" value="C:ribonucleoprotein complex"/>
    <property type="evidence" value="ECO:0007669"/>
    <property type="project" value="UniProtKB-KW"/>
</dbReference>
<reference evidence="8" key="2">
    <citation type="submission" date="2016-04" db="EMBL/GenBank/DDBJ databases">
        <title>First Complete Genome Sequence of a Subdivision 6 Acidobacterium.</title>
        <authorList>
            <person name="Huang S."/>
            <person name="Vieira S."/>
            <person name="Bunk B."/>
            <person name="Riedel T."/>
            <person name="Sproeer C."/>
            <person name="Overmann J."/>
        </authorList>
    </citation>
    <scope>NUCLEOTIDE SEQUENCE [LARGE SCALE GENOMIC DNA]</scope>
    <source>
        <strain evidence="8">DSM 100886 HEG_-6_39</strain>
    </source>
</reference>
<dbReference type="NCBIfam" id="NF000955">
    <property type="entry name" value="PRK00099.1-1"/>
    <property type="match status" value="1"/>
</dbReference>
<comment type="similarity">
    <text evidence="2 6">Belongs to the universal ribosomal protein uL10 family.</text>
</comment>
<dbReference type="HAMAP" id="MF_00362">
    <property type="entry name" value="Ribosomal_uL10"/>
    <property type="match status" value="1"/>
</dbReference>
<dbReference type="InterPro" id="IPR001790">
    <property type="entry name" value="Ribosomal_uL10"/>
</dbReference>
<accession>A0A143PTC9</accession>
<dbReference type="SUPFAM" id="SSF160369">
    <property type="entry name" value="Ribosomal protein L10-like"/>
    <property type="match status" value="1"/>
</dbReference>
<keyword evidence="8" id="KW-1185">Reference proteome</keyword>
<evidence type="ECO:0000256" key="5">
    <source>
        <dbReference type="ARBA" id="ARBA00035202"/>
    </source>
</evidence>
<evidence type="ECO:0000313" key="7">
    <source>
        <dbReference type="EMBL" id="AMY11641.1"/>
    </source>
</evidence>
<dbReference type="OrthoDB" id="9808307at2"/>
<sequence length="176" mass="18789">MAVSRADKQLELGQLTESFGKAESLILLEYKGLKVPEVTELRRQVRAVQGSYKVVKNTLARRAMAGTPFEALAPHFTGSTAVAFSGDDPVALAKVLTTFAKTAPALVLKAAVVQGDVVEGPAVNELANMPGKPELYAKLLYLLQAPMVQIVSVLSAAPRDLMNVLSQVEKKKGEGE</sequence>
<evidence type="ECO:0000256" key="1">
    <source>
        <dbReference type="ARBA" id="ARBA00002633"/>
    </source>
</evidence>
<evidence type="ECO:0000256" key="2">
    <source>
        <dbReference type="ARBA" id="ARBA00008889"/>
    </source>
</evidence>
<dbReference type="Gene3D" id="6.10.250.290">
    <property type="match status" value="1"/>
</dbReference>
<dbReference type="EMBL" id="CP015136">
    <property type="protein sequence ID" value="AMY11641.1"/>
    <property type="molecule type" value="Genomic_DNA"/>
</dbReference>
<keyword evidence="6" id="KW-0694">RNA-binding</keyword>
<gene>
    <name evidence="6 7" type="primary">rplJ</name>
    <name evidence="7" type="ORF">LuPra_04892</name>
</gene>
<dbReference type="InterPro" id="IPR043141">
    <property type="entry name" value="Ribosomal_uL10-like_sf"/>
</dbReference>
<dbReference type="PANTHER" id="PTHR11560">
    <property type="entry name" value="39S RIBOSOMAL PROTEIN L10, MITOCHONDRIAL"/>
    <property type="match status" value="1"/>
</dbReference>